<dbReference type="RefSeq" id="WP_066398776.1">
    <property type="nucleotide sequence ID" value="NZ_JAGIKZ010000024.1"/>
</dbReference>
<evidence type="ECO:0000256" key="1">
    <source>
        <dbReference type="SAM" id="Coils"/>
    </source>
</evidence>
<feature type="coiled-coil region" evidence="1">
    <location>
        <begin position="62"/>
        <end position="89"/>
    </location>
</feature>
<evidence type="ECO:0000313" key="2">
    <source>
        <dbReference type="EMBL" id="MBP2242640.1"/>
    </source>
</evidence>
<dbReference type="EMBL" id="JAGIKZ010000024">
    <property type="protein sequence ID" value="MBP2242640.1"/>
    <property type="molecule type" value="Genomic_DNA"/>
</dbReference>
<dbReference type="Proteomes" id="UP001519293">
    <property type="component" value="Unassembled WGS sequence"/>
</dbReference>
<sequence length="150" mass="17578">MNNIERLNEEILAIRRQRYQFLLLMYQQSNEKELHNGIAKMGIPSINVNKELAIRLKDVPVSRRKRVVKDELQNLINELDNEVILLSRIHYLFDEELKQNPIGLIEYISGNKVILIDWPGEVVKGSIKYGTPDHPEYFEADGYEDHIIHV</sequence>
<reference evidence="2 3" key="1">
    <citation type="submission" date="2021-03" db="EMBL/GenBank/DDBJ databases">
        <title>Genomic Encyclopedia of Type Strains, Phase IV (KMG-IV): sequencing the most valuable type-strain genomes for metagenomic binning, comparative biology and taxonomic classification.</title>
        <authorList>
            <person name="Goeker M."/>
        </authorList>
    </citation>
    <scope>NUCLEOTIDE SEQUENCE [LARGE SCALE GENOMIC DNA]</scope>
    <source>
        <strain evidence="2 3">DSM 26675</strain>
    </source>
</reference>
<protein>
    <submittedName>
        <fullName evidence="2">Uncharacterized protein</fullName>
    </submittedName>
</protein>
<proteinExistence type="predicted"/>
<keyword evidence="1" id="KW-0175">Coiled coil</keyword>
<accession>A0ABS4RJV8</accession>
<keyword evidence="3" id="KW-1185">Reference proteome</keyword>
<gene>
    <name evidence="2" type="ORF">J2Z40_003217</name>
</gene>
<comment type="caution">
    <text evidence="2">The sequence shown here is derived from an EMBL/GenBank/DDBJ whole genome shotgun (WGS) entry which is preliminary data.</text>
</comment>
<organism evidence="2 3">
    <name type="scientific">Cytobacillus eiseniae</name>
    <dbReference type="NCBI Taxonomy" id="762947"/>
    <lineage>
        <taxon>Bacteria</taxon>
        <taxon>Bacillati</taxon>
        <taxon>Bacillota</taxon>
        <taxon>Bacilli</taxon>
        <taxon>Bacillales</taxon>
        <taxon>Bacillaceae</taxon>
        <taxon>Cytobacillus</taxon>
    </lineage>
</organism>
<dbReference type="InterPro" id="IPR048067">
    <property type="entry name" value="BREX_3_BrxF"/>
</dbReference>
<name>A0ABS4RJV8_9BACI</name>
<evidence type="ECO:0000313" key="3">
    <source>
        <dbReference type="Proteomes" id="UP001519293"/>
    </source>
</evidence>
<dbReference type="NCBIfam" id="NF033453">
    <property type="entry name" value="BREX_3_BrxF"/>
    <property type="match status" value="1"/>
</dbReference>